<dbReference type="Proteomes" id="UP000283509">
    <property type="component" value="Unassembled WGS sequence"/>
</dbReference>
<dbReference type="AlphaFoldDB" id="A0A423TKJ1"/>
<dbReference type="OrthoDB" id="6343423at2759"/>
<protein>
    <recommendedName>
        <fullName evidence="4">HAUS augmin-like complex subunit 7</fullName>
    </recommendedName>
</protein>
<comment type="caution">
    <text evidence="2">The sequence shown here is derived from an EMBL/GenBank/DDBJ whole genome shotgun (WGS) entry which is preliminary data.</text>
</comment>
<evidence type="ECO:0008006" key="4">
    <source>
        <dbReference type="Google" id="ProtNLM"/>
    </source>
</evidence>
<dbReference type="GO" id="GO:0070652">
    <property type="term" value="C:HAUS complex"/>
    <property type="evidence" value="ECO:0007669"/>
    <property type="project" value="TreeGrafter"/>
</dbReference>
<reference evidence="2 3" key="1">
    <citation type="submission" date="2018-04" db="EMBL/GenBank/DDBJ databases">
        <authorList>
            <person name="Zhang X."/>
            <person name="Yuan J."/>
            <person name="Li F."/>
            <person name="Xiang J."/>
        </authorList>
    </citation>
    <scope>NUCLEOTIDE SEQUENCE [LARGE SCALE GENOMIC DNA]</scope>
    <source>
        <tissue evidence="2">Muscle</tissue>
    </source>
</reference>
<organism evidence="2 3">
    <name type="scientific">Penaeus vannamei</name>
    <name type="common">Whiteleg shrimp</name>
    <name type="synonym">Litopenaeus vannamei</name>
    <dbReference type="NCBI Taxonomy" id="6689"/>
    <lineage>
        <taxon>Eukaryota</taxon>
        <taxon>Metazoa</taxon>
        <taxon>Ecdysozoa</taxon>
        <taxon>Arthropoda</taxon>
        <taxon>Crustacea</taxon>
        <taxon>Multicrustacea</taxon>
        <taxon>Malacostraca</taxon>
        <taxon>Eumalacostraca</taxon>
        <taxon>Eucarida</taxon>
        <taxon>Decapoda</taxon>
        <taxon>Dendrobranchiata</taxon>
        <taxon>Penaeoidea</taxon>
        <taxon>Penaeidae</taxon>
        <taxon>Penaeus</taxon>
    </lineage>
</organism>
<dbReference type="GO" id="GO:0051011">
    <property type="term" value="F:microtubule minus-end binding"/>
    <property type="evidence" value="ECO:0007669"/>
    <property type="project" value="TreeGrafter"/>
</dbReference>
<dbReference type="GO" id="GO:0031023">
    <property type="term" value="P:microtubule organizing center organization"/>
    <property type="evidence" value="ECO:0007669"/>
    <property type="project" value="TreeGrafter"/>
</dbReference>
<dbReference type="InterPro" id="IPR029711">
    <property type="entry name" value="Haus7-like"/>
</dbReference>
<accession>A0A423TKJ1</accession>
<dbReference type="GO" id="GO:0051225">
    <property type="term" value="P:spindle assembly"/>
    <property type="evidence" value="ECO:0007669"/>
    <property type="project" value="TreeGrafter"/>
</dbReference>
<evidence type="ECO:0000256" key="1">
    <source>
        <dbReference type="SAM" id="Coils"/>
    </source>
</evidence>
<evidence type="ECO:0000313" key="2">
    <source>
        <dbReference type="EMBL" id="ROT76963.1"/>
    </source>
</evidence>
<dbReference type="PANTHER" id="PTHR14352">
    <property type="entry name" value="HAUS AUGMIN-LIKE COMPLEX SUBUNIT 7"/>
    <property type="match status" value="1"/>
</dbReference>
<dbReference type="EMBL" id="QCYY01001585">
    <property type="protein sequence ID" value="ROT76963.1"/>
    <property type="molecule type" value="Genomic_DNA"/>
</dbReference>
<name>A0A423TKJ1_PENVA</name>
<keyword evidence="1" id="KW-0175">Coiled coil</keyword>
<sequence>MSRVKDKEMLQHIIKYIDVLEYPGMETLEPSWVQSVLLTAGGPRQNLLKWVLEQFSPAEAVEVRALPQTLQMQRILQSLSALGVCRHGDTEVIEGNAPPAAQYKFWLGCLESIYNLRRFPPLPAHQHSESYAADSCMDQMSHSPHLELILKEGGVNVVPGDQREKYRAWCKYGQRTPISELLRQTEVKLKECQKMYEAMDNRWKAESILNPKELQTNMCSSIADMSKQQELLQGAYSSYITPWITSTQQLELPNTGPLIHEANTKLATLTKVLKAIQDASNMCEELAEREKAIMRHAMQPSSVTSTLHTLVSQSNTSVNVVR</sequence>
<evidence type="ECO:0000313" key="3">
    <source>
        <dbReference type="Proteomes" id="UP000283509"/>
    </source>
</evidence>
<proteinExistence type="predicted"/>
<reference evidence="2 3" key="2">
    <citation type="submission" date="2019-01" db="EMBL/GenBank/DDBJ databases">
        <title>The decoding of complex shrimp genome reveals the adaptation for benthos swimmer, frequently molting mechanism and breeding impact on genome.</title>
        <authorList>
            <person name="Sun Y."/>
            <person name="Gao Y."/>
            <person name="Yu Y."/>
        </authorList>
    </citation>
    <scope>NUCLEOTIDE SEQUENCE [LARGE SCALE GENOMIC DNA]</scope>
    <source>
        <tissue evidence="2">Muscle</tissue>
    </source>
</reference>
<dbReference type="PANTHER" id="PTHR14352:SF2">
    <property type="entry name" value="HAUS AUGMIN-LIKE COMPLEX SUBUNIT 7"/>
    <property type="match status" value="1"/>
</dbReference>
<feature type="coiled-coil region" evidence="1">
    <location>
        <begin position="259"/>
        <end position="289"/>
    </location>
</feature>
<gene>
    <name evidence="2" type="ORF">C7M84_004407</name>
</gene>
<keyword evidence="3" id="KW-1185">Reference proteome</keyword>